<dbReference type="InterPro" id="IPR019149">
    <property type="entry name" value="ABHD18"/>
</dbReference>
<dbReference type="PANTHER" id="PTHR13617">
    <property type="entry name" value="PROTEIN ABHD18"/>
    <property type="match status" value="1"/>
</dbReference>
<dbReference type="Gene3D" id="3.40.50.1820">
    <property type="entry name" value="alpha/beta hydrolase"/>
    <property type="match status" value="1"/>
</dbReference>
<dbReference type="Proteomes" id="UP000265100">
    <property type="component" value="Chromosome 2"/>
</dbReference>
<name>A0AAX7VKW8_ASTCA</name>
<reference evidence="1" key="1">
    <citation type="submission" date="2018-05" db="EMBL/GenBank/DDBJ databases">
        <authorList>
            <person name="Datahose"/>
        </authorList>
    </citation>
    <scope>NUCLEOTIDE SEQUENCE</scope>
</reference>
<organism evidence="1 2">
    <name type="scientific">Astatotilapia calliptera</name>
    <name type="common">Eastern happy</name>
    <name type="synonym">Chromis callipterus</name>
    <dbReference type="NCBI Taxonomy" id="8154"/>
    <lineage>
        <taxon>Eukaryota</taxon>
        <taxon>Metazoa</taxon>
        <taxon>Chordata</taxon>
        <taxon>Craniata</taxon>
        <taxon>Vertebrata</taxon>
        <taxon>Euteleostomi</taxon>
        <taxon>Actinopterygii</taxon>
        <taxon>Neopterygii</taxon>
        <taxon>Teleostei</taxon>
        <taxon>Neoteleostei</taxon>
        <taxon>Acanthomorphata</taxon>
        <taxon>Ovalentaria</taxon>
        <taxon>Cichlomorphae</taxon>
        <taxon>Cichliformes</taxon>
        <taxon>Cichlidae</taxon>
        <taxon>African cichlids</taxon>
        <taxon>Pseudocrenilabrinae</taxon>
        <taxon>Haplochromini</taxon>
        <taxon>Astatotilapia</taxon>
    </lineage>
</organism>
<dbReference type="InterPro" id="IPR029058">
    <property type="entry name" value="AB_hydrolase_fold"/>
</dbReference>
<dbReference type="Pfam" id="PF09752">
    <property type="entry name" value="ABHD18"/>
    <property type="match status" value="1"/>
</dbReference>
<sequence>MGVSRLDVFYRRLLLTKLFIGGWGKPEDLKRIFEFRKIIGDREKCKSLVPQDYPVYINKTEELADCHVQEGFFISPLEHLVPGILPQEAVKARFQFIVPKRWQKNRPVCIHLAGTGDHFFWRRRTLMARPMIKEAGMASLLLENPYYILLLRSSLKNVSDLFVMGGALILESTVLLRWLEREGYWPLGMTGISMGGYMASLAVTNWPKPIPLIPCLSWSTASSVFTTGVLSKAVNWTQLEKQYAINSRYEEEIIKLLEYCGVSVPAVSQEYRILLGLLSQLYEALGGYNAHGRRTDPAECCRPSLHKESISFMKAVMDECTHMANFSVPVDTSLIVVVQAKEDAYVPRTGVLSLQEIWPGCEVRYLRGGHISAYLFKQNIFRQAIYDAFDRFCVKYPNLH</sequence>
<evidence type="ECO:0000313" key="2">
    <source>
        <dbReference type="Proteomes" id="UP000265100"/>
    </source>
</evidence>
<evidence type="ECO:0008006" key="3">
    <source>
        <dbReference type="Google" id="ProtNLM"/>
    </source>
</evidence>
<reference evidence="1" key="3">
    <citation type="submission" date="2025-09" db="UniProtKB">
        <authorList>
            <consortium name="Ensembl"/>
        </authorList>
    </citation>
    <scope>IDENTIFICATION</scope>
</reference>
<dbReference type="AlphaFoldDB" id="A0AAX7VKW8"/>
<dbReference type="GeneTree" id="ENSGT00390000014635"/>
<accession>A0AAX7VKW8</accession>
<protein>
    <recommendedName>
        <fullName evidence="3">Abhydrolase domain containing 18</fullName>
    </recommendedName>
</protein>
<keyword evidence="2" id="KW-1185">Reference proteome</keyword>
<dbReference type="SUPFAM" id="SSF53474">
    <property type="entry name" value="alpha/beta-Hydrolases"/>
    <property type="match status" value="1"/>
</dbReference>
<proteinExistence type="predicted"/>
<evidence type="ECO:0000313" key="1">
    <source>
        <dbReference type="Ensembl" id="ENSACLP00000082380.1"/>
    </source>
</evidence>
<dbReference type="PANTHER" id="PTHR13617:SF14">
    <property type="entry name" value="PROTEIN ABHD18"/>
    <property type="match status" value="1"/>
</dbReference>
<reference evidence="1" key="2">
    <citation type="submission" date="2025-08" db="UniProtKB">
        <authorList>
            <consortium name="Ensembl"/>
        </authorList>
    </citation>
    <scope>IDENTIFICATION</scope>
</reference>
<dbReference type="Ensembl" id="ENSACLT00000051108.1">
    <property type="protein sequence ID" value="ENSACLP00000082380.1"/>
    <property type="gene ID" value="ENSACLG00000006974.2"/>
</dbReference>
<gene>
    <name evidence="1" type="primary">ABHD18</name>
</gene>